<organism evidence="1 2">
    <name type="scientific">Parapedobacter koreensis</name>
    <dbReference type="NCBI Taxonomy" id="332977"/>
    <lineage>
        <taxon>Bacteria</taxon>
        <taxon>Pseudomonadati</taxon>
        <taxon>Bacteroidota</taxon>
        <taxon>Sphingobacteriia</taxon>
        <taxon>Sphingobacteriales</taxon>
        <taxon>Sphingobacteriaceae</taxon>
        <taxon>Parapedobacter</taxon>
    </lineage>
</organism>
<accession>A0A1H7UEF4</accession>
<protein>
    <submittedName>
        <fullName evidence="1">Uncharacterized protein</fullName>
    </submittedName>
</protein>
<keyword evidence="2" id="KW-1185">Reference proteome</keyword>
<evidence type="ECO:0000313" key="1">
    <source>
        <dbReference type="EMBL" id="SEL95442.1"/>
    </source>
</evidence>
<evidence type="ECO:0000313" key="2">
    <source>
        <dbReference type="Proteomes" id="UP000198916"/>
    </source>
</evidence>
<dbReference type="STRING" id="332977.SAMN05421740_11526"/>
<dbReference type="AlphaFoldDB" id="A0A1H7UEF4"/>
<name>A0A1H7UEF4_9SPHI</name>
<proteinExistence type="predicted"/>
<reference evidence="2" key="1">
    <citation type="submission" date="2016-10" db="EMBL/GenBank/DDBJ databases">
        <authorList>
            <person name="Varghese N."/>
            <person name="Submissions S."/>
        </authorList>
    </citation>
    <scope>NUCLEOTIDE SEQUENCE [LARGE SCALE GENOMIC DNA]</scope>
    <source>
        <strain evidence="2">Jip14</strain>
    </source>
</reference>
<gene>
    <name evidence="1" type="ORF">SAMN05421740_11526</name>
</gene>
<dbReference type="EMBL" id="FNZR01000015">
    <property type="protein sequence ID" value="SEL95442.1"/>
    <property type="molecule type" value="Genomic_DNA"/>
</dbReference>
<dbReference type="Proteomes" id="UP000198916">
    <property type="component" value="Unassembled WGS sequence"/>
</dbReference>
<sequence length="85" mass="9619">MKKTEGCLRCSDINIKTLKEITDNLMKNDKEEKGGKLTVLDDLEETFVPGPVPFVGGVKYTKPDENSNKAEWDTWNQLIKSIFGQ</sequence>